<reference evidence="1 2" key="2">
    <citation type="journal article" date="2022" name="Mol. Ecol. Resour.">
        <title>The genomes of chicory, endive, great burdock and yacon provide insights into Asteraceae paleo-polyploidization history and plant inulin production.</title>
        <authorList>
            <person name="Fan W."/>
            <person name="Wang S."/>
            <person name="Wang H."/>
            <person name="Wang A."/>
            <person name="Jiang F."/>
            <person name="Liu H."/>
            <person name="Zhao H."/>
            <person name="Xu D."/>
            <person name="Zhang Y."/>
        </authorList>
    </citation>
    <scope>NUCLEOTIDE SEQUENCE [LARGE SCALE GENOMIC DNA]</scope>
    <source>
        <strain evidence="2">cv. Yunnan</strain>
        <tissue evidence="1">Leaves</tissue>
    </source>
</reference>
<dbReference type="EMBL" id="CM042028">
    <property type="protein sequence ID" value="KAI3798385.1"/>
    <property type="molecule type" value="Genomic_DNA"/>
</dbReference>
<evidence type="ECO:0000313" key="2">
    <source>
        <dbReference type="Proteomes" id="UP001056120"/>
    </source>
</evidence>
<organism evidence="1 2">
    <name type="scientific">Smallanthus sonchifolius</name>
    <dbReference type="NCBI Taxonomy" id="185202"/>
    <lineage>
        <taxon>Eukaryota</taxon>
        <taxon>Viridiplantae</taxon>
        <taxon>Streptophyta</taxon>
        <taxon>Embryophyta</taxon>
        <taxon>Tracheophyta</taxon>
        <taxon>Spermatophyta</taxon>
        <taxon>Magnoliopsida</taxon>
        <taxon>eudicotyledons</taxon>
        <taxon>Gunneridae</taxon>
        <taxon>Pentapetalae</taxon>
        <taxon>asterids</taxon>
        <taxon>campanulids</taxon>
        <taxon>Asterales</taxon>
        <taxon>Asteraceae</taxon>
        <taxon>Asteroideae</taxon>
        <taxon>Heliantheae alliance</taxon>
        <taxon>Millerieae</taxon>
        <taxon>Smallanthus</taxon>
    </lineage>
</organism>
<proteinExistence type="predicted"/>
<evidence type="ECO:0000313" key="1">
    <source>
        <dbReference type="EMBL" id="KAI3798385.1"/>
    </source>
</evidence>
<gene>
    <name evidence="1" type="ORF">L1987_33660</name>
</gene>
<name>A0ACB9HT12_9ASTR</name>
<keyword evidence="2" id="KW-1185">Reference proteome</keyword>
<comment type="caution">
    <text evidence="1">The sequence shown here is derived from an EMBL/GenBank/DDBJ whole genome shotgun (WGS) entry which is preliminary data.</text>
</comment>
<protein>
    <submittedName>
        <fullName evidence="1">Uncharacterized protein</fullName>
    </submittedName>
</protein>
<dbReference type="Proteomes" id="UP001056120">
    <property type="component" value="Linkage Group LG11"/>
</dbReference>
<sequence>MLTLSFSGQNNQVEEKVAYLLIQMGLSFSWPLANMNDLDDHIESIMSKSLSFKENNVKTLLRSLSFDDQCSSKLAKVRSFKSSMMIRGSLSFNGRELKRHGPESPSAKPLPEPKIKRVESLVSELKTQGPESPSAKAKPLMNRDLAAVKLQKTYKSFRTRRQLADCAVLVEQRWWKLLDFAQLKCSSVSFFEVEKPETVVSRWSRARTRAAKRIRKGEEGGCLAESEQMGFSGKEKFKLSREKNKHGGGERILFWLHICRCSSMRQKTR</sequence>
<reference evidence="2" key="1">
    <citation type="journal article" date="2022" name="Mol. Ecol. Resour.">
        <title>The genomes of chicory, endive, great burdock and yacon provide insights into Asteraceae palaeo-polyploidization history and plant inulin production.</title>
        <authorList>
            <person name="Fan W."/>
            <person name="Wang S."/>
            <person name="Wang H."/>
            <person name="Wang A."/>
            <person name="Jiang F."/>
            <person name="Liu H."/>
            <person name="Zhao H."/>
            <person name="Xu D."/>
            <person name="Zhang Y."/>
        </authorList>
    </citation>
    <scope>NUCLEOTIDE SEQUENCE [LARGE SCALE GENOMIC DNA]</scope>
    <source>
        <strain evidence="2">cv. Yunnan</strain>
    </source>
</reference>
<accession>A0ACB9HT12</accession>